<sequence length="94" mass="10480">MYMYQSKEDLKNFENLAYVARESRGGAKQEGGEGKDKGYAGEREVARRAVYRGQVAPIVGSDEAYFGLKLDCRAKTPSNRAIMLRSGVKPWGPF</sequence>
<comment type="caution">
    <text evidence="1">The sequence shown here is derived from an EMBL/GenBank/DDBJ whole genome shotgun (WGS) entry which is preliminary data.</text>
</comment>
<organism evidence="1 2">
    <name type="scientific">Melipona bicolor</name>
    <dbReference type="NCBI Taxonomy" id="60889"/>
    <lineage>
        <taxon>Eukaryota</taxon>
        <taxon>Metazoa</taxon>
        <taxon>Ecdysozoa</taxon>
        <taxon>Arthropoda</taxon>
        <taxon>Hexapoda</taxon>
        <taxon>Insecta</taxon>
        <taxon>Pterygota</taxon>
        <taxon>Neoptera</taxon>
        <taxon>Endopterygota</taxon>
        <taxon>Hymenoptera</taxon>
        <taxon>Apocrita</taxon>
        <taxon>Aculeata</taxon>
        <taxon>Apoidea</taxon>
        <taxon>Anthophila</taxon>
        <taxon>Apidae</taxon>
        <taxon>Melipona</taxon>
    </lineage>
</organism>
<gene>
    <name evidence="1" type="ORF">K0M31_001665</name>
</gene>
<evidence type="ECO:0000313" key="2">
    <source>
        <dbReference type="Proteomes" id="UP001177670"/>
    </source>
</evidence>
<accession>A0AA40GH51</accession>
<proteinExistence type="predicted"/>
<dbReference type="EMBL" id="JAHYIQ010000001">
    <property type="protein sequence ID" value="KAK1137140.1"/>
    <property type="molecule type" value="Genomic_DNA"/>
</dbReference>
<reference evidence="1" key="1">
    <citation type="submission" date="2021-10" db="EMBL/GenBank/DDBJ databases">
        <title>Melipona bicolor Genome sequencing and assembly.</title>
        <authorList>
            <person name="Araujo N.S."/>
            <person name="Arias M.C."/>
        </authorList>
    </citation>
    <scope>NUCLEOTIDE SEQUENCE</scope>
    <source>
        <strain evidence="1">USP_2M_L1-L4_2017</strain>
        <tissue evidence="1">Whole body</tissue>
    </source>
</reference>
<dbReference type="Proteomes" id="UP001177670">
    <property type="component" value="Unassembled WGS sequence"/>
</dbReference>
<keyword evidence="2" id="KW-1185">Reference proteome</keyword>
<name>A0AA40GH51_9HYME</name>
<evidence type="ECO:0000313" key="1">
    <source>
        <dbReference type="EMBL" id="KAK1137140.1"/>
    </source>
</evidence>
<dbReference type="AlphaFoldDB" id="A0AA40GH51"/>
<protein>
    <submittedName>
        <fullName evidence="1">Uncharacterized protein</fullName>
    </submittedName>
</protein>